<evidence type="ECO:0000259" key="2">
    <source>
        <dbReference type="Pfam" id="PF04773"/>
    </source>
</evidence>
<feature type="signal peptide" evidence="1">
    <location>
        <begin position="1"/>
        <end position="26"/>
    </location>
</feature>
<dbReference type="OrthoDB" id="6038785at2"/>
<organism evidence="3 4">
    <name type="scientific">Bradyrhizobium macuxiense</name>
    <dbReference type="NCBI Taxonomy" id="1755647"/>
    <lineage>
        <taxon>Bacteria</taxon>
        <taxon>Pseudomonadati</taxon>
        <taxon>Pseudomonadota</taxon>
        <taxon>Alphaproteobacteria</taxon>
        <taxon>Hyphomicrobiales</taxon>
        <taxon>Nitrobacteraceae</taxon>
        <taxon>Bradyrhizobium</taxon>
    </lineage>
</organism>
<dbReference type="Pfam" id="PF04773">
    <property type="entry name" value="FecR"/>
    <property type="match status" value="1"/>
</dbReference>
<dbReference type="Gene3D" id="2.60.120.1440">
    <property type="match status" value="1"/>
</dbReference>
<dbReference type="EMBL" id="LNCU01000114">
    <property type="protein sequence ID" value="KWV47173.1"/>
    <property type="molecule type" value="Genomic_DNA"/>
</dbReference>
<comment type="caution">
    <text evidence="3">The sequence shown here is derived from an EMBL/GenBank/DDBJ whole genome shotgun (WGS) entry which is preliminary data.</text>
</comment>
<keyword evidence="1" id="KW-0732">Signal</keyword>
<dbReference type="PANTHER" id="PTHR38731">
    <property type="entry name" value="LIPL45-RELATED LIPOPROTEIN-RELATED"/>
    <property type="match status" value="1"/>
</dbReference>
<dbReference type="AlphaFoldDB" id="A0A109JE16"/>
<evidence type="ECO:0000256" key="1">
    <source>
        <dbReference type="SAM" id="SignalP"/>
    </source>
</evidence>
<gene>
    <name evidence="3" type="ORF">AS156_20140</name>
</gene>
<dbReference type="Proteomes" id="UP000057737">
    <property type="component" value="Unassembled WGS sequence"/>
</dbReference>
<feature type="domain" description="FecR protein" evidence="2">
    <location>
        <begin position="61"/>
        <end position="158"/>
    </location>
</feature>
<evidence type="ECO:0000313" key="4">
    <source>
        <dbReference type="Proteomes" id="UP000057737"/>
    </source>
</evidence>
<protein>
    <recommendedName>
        <fullName evidence="2">FecR protein domain-containing protein</fullName>
    </recommendedName>
</protein>
<dbReference type="InterPro" id="IPR006860">
    <property type="entry name" value="FecR"/>
</dbReference>
<evidence type="ECO:0000313" key="3">
    <source>
        <dbReference type="EMBL" id="KWV47173.1"/>
    </source>
</evidence>
<proteinExistence type="predicted"/>
<dbReference type="PANTHER" id="PTHR38731:SF1">
    <property type="entry name" value="FECR PROTEIN DOMAIN-CONTAINING PROTEIN"/>
    <property type="match status" value="1"/>
</dbReference>
<keyword evidence="4" id="KW-1185">Reference proteome</keyword>
<feature type="chain" id="PRO_5007136683" description="FecR protein domain-containing protein" evidence="1">
    <location>
        <begin position="27"/>
        <end position="236"/>
    </location>
</feature>
<accession>A0A109JE16</accession>
<reference evidence="3 4" key="1">
    <citation type="submission" date="2015-11" db="EMBL/GenBank/DDBJ databases">
        <title>Draft Genome Sequence of the Strain BR 10303 (Bradyrhizobium sp.) isolated from nodules of Centrolobium paraense.</title>
        <authorList>
            <person name="Zelli J.E."/>
            <person name="Simoes-Araujo J.L."/>
            <person name="Barauna A.C."/>
            <person name="Silva K."/>
        </authorList>
    </citation>
    <scope>NUCLEOTIDE SEQUENCE [LARGE SCALE GENOMIC DNA]</scope>
    <source>
        <strain evidence="3 4">BR 10303</strain>
    </source>
</reference>
<name>A0A109JE16_9BRAD</name>
<sequence>MYSRHGFLSILALGFVVALTAGPAQAQTRVGEAAVVKNEVVRIAASTTQINVGDAVLRDEVVRTGLDSATRLVMADSTNLSLGPSATIKLDRTVFDDDHHYRDVAIRLTSGAFRFVTGHSDKAAYKVTTPLATIGVRGTILDILSQRGRTTVVLQEGASTVCTTSRQCLDLTQPGDTAIITSTGGRTTIQKTNNSPWTFAANCAQAAGLCSVTQYADATPVTPPVEDDPTGILCGR</sequence>
<dbReference type="RefSeq" id="WP_066513798.1">
    <property type="nucleotide sequence ID" value="NZ_LNCU01000114.1"/>
</dbReference>